<keyword evidence="7 12" id="KW-0997">Cell inner membrane</keyword>
<evidence type="ECO:0000313" key="15">
    <source>
        <dbReference type="Proteomes" id="UP000655420"/>
    </source>
</evidence>
<dbReference type="Pfam" id="PF00528">
    <property type="entry name" value="BPD_transp_1"/>
    <property type="match status" value="1"/>
</dbReference>
<comment type="function">
    <text evidence="1 12">Part of the binding-protein-dependent transport system for molybdenum; probably responsible for the translocation of the substrate across the membrane.</text>
</comment>
<dbReference type="InterPro" id="IPR011867">
    <property type="entry name" value="ModB_ABC"/>
</dbReference>
<feature type="transmembrane region" description="Helical" evidence="11">
    <location>
        <begin position="147"/>
        <end position="172"/>
    </location>
</feature>
<dbReference type="AlphaFoldDB" id="A0A8J7SG54"/>
<evidence type="ECO:0000256" key="5">
    <source>
        <dbReference type="ARBA" id="ARBA00022475"/>
    </source>
</evidence>
<accession>A0A8J7SG54</accession>
<dbReference type="Gene3D" id="1.10.3720.10">
    <property type="entry name" value="MetI-like"/>
    <property type="match status" value="1"/>
</dbReference>
<dbReference type="NCBIfam" id="TIGR02141">
    <property type="entry name" value="modB_ABC"/>
    <property type="match status" value="1"/>
</dbReference>
<proteinExistence type="inferred from homology"/>
<comment type="caution">
    <text evidence="14">The sequence shown here is derived from an EMBL/GenBank/DDBJ whole genome shotgun (WGS) entry which is preliminary data.</text>
</comment>
<evidence type="ECO:0000313" key="14">
    <source>
        <dbReference type="EMBL" id="MBK0398840.1"/>
    </source>
</evidence>
<keyword evidence="6 12" id="KW-0500">Molybdenum</keyword>
<dbReference type="PROSITE" id="PS50928">
    <property type="entry name" value="ABC_TM1"/>
    <property type="match status" value="1"/>
</dbReference>
<dbReference type="Proteomes" id="UP000655420">
    <property type="component" value="Unassembled WGS sequence"/>
</dbReference>
<evidence type="ECO:0000256" key="8">
    <source>
        <dbReference type="ARBA" id="ARBA00022692"/>
    </source>
</evidence>
<evidence type="ECO:0000259" key="13">
    <source>
        <dbReference type="PROSITE" id="PS50928"/>
    </source>
</evidence>
<organism evidence="14 15">
    <name type="scientific">Thermohalobaculum xanthum</name>
    <dbReference type="NCBI Taxonomy" id="2753746"/>
    <lineage>
        <taxon>Bacteria</taxon>
        <taxon>Pseudomonadati</taxon>
        <taxon>Pseudomonadota</taxon>
        <taxon>Alphaproteobacteria</taxon>
        <taxon>Rhodobacterales</taxon>
        <taxon>Paracoccaceae</taxon>
        <taxon>Thermohalobaculum</taxon>
    </lineage>
</organism>
<evidence type="ECO:0000256" key="7">
    <source>
        <dbReference type="ARBA" id="ARBA00022519"/>
    </source>
</evidence>
<dbReference type="CDD" id="cd06261">
    <property type="entry name" value="TM_PBP2"/>
    <property type="match status" value="1"/>
</dbReference>
<evidence type="ECO:0000256" key="4">
    <source>
        <dbReference type="ARBA" id="ARBA00022448"/>
    </source>
</evidence>
<dbReference type="FunFam" id="1.10.3720.10:FF:000054">
    <property type="entry name" value="Molybdenum transport system permease"/>
    <property type="match status" value="1"/>
</dbReference>
<protein>
    <recommendedName>
        <fullName evidence="12">Molybdenum transport system permease</fullName>
    </recommendedName>
</protein>
<evidence type="ECO:0000256" key="6">
    <source>
        <dbReference type="ARBA" id="ARBA00022505"/>
    </source>
</evidence>
<keyword evidence="5" id="KW-1003">Cell membrane</keyword>
<dbReference type="InterPro" id="IPR000515">
    <property type="entry name" value="MetI-like"/>
</dbReference>
<dbReference type="SUPFAM" id="SSF161098">
    <property type="entry name" value="MetI-like"/>
    <property type="match status" value="1"/>
</dbReference>
<comment type="similarity">
    <text evidence="3 12">Belongs to the binding-protein-dependent transport system permease family. CysTW subfamily.</text>
</comment>
<keyword evidence="8 11" id="KW-0812">Transmembrane</keyword>
<feature type="domain" description="ABC transmembrane type-1" evidence="13">
    <location>
        <begin position="9"/>
        <end position="213"/>
    </location>
</feature>
<feature type="transmembrane region" description="Helical" evidence="11">
    <location>
        <begin position="86"/>
        <end position="106"/>
    </location>
</feature>
<keyword evidence="10 11" id="KW-0472">Membrane</keyword>
<evidence type="ECO:0000256" key="2">
    <source>
        <dbReference type="ARBA" id="ARBA00004429"/>
    </source>
</evidence>
<keyword evidence="4 11" id="KW-0813">Transport</keyword>
<evidence type="ECO:0000256" key="10">
    <source>
        <dbReference type="ARBA" id="ARBA00023136"/>
    </source>
</evidence>
<dbReference type="EMBL" id="JAEHHL010000002">
    <property type="protein sequence ID" value="MBK0398840.1"/>
    <property type="molecule type" value="Genomic_DNA"/>
</dbReference>
<keyword evidence="9 11" id="KW-1133">Transmembrane helix</keyword>
<dbReference type="GO" id="GO:0005886">
    <property type="term" value="C:plasma membrane"/>
    <property type="evidence" value="ECO:0007669"/>
    <property type="project" value="UniProtKB-SubCell"/>
</dbReference>
<sequence length="225" mass="23981">MAFDDLGPLWLTLQLAAVTTLVLVVLGTPLAWWLAFTRARIKPAVEAVTALPLVLPPTVMGFYLLVLMSPGNPLGGAWLRFTGDTLSFSFSGLVIASVIYSLPFMVQPLQSAFETIGRAPVEAAATLGAGPLDRFLTVASPLAFRGYLTAMVLTFAHTIGEFGVVLMVGGNIRGETRVISIAIYEHVETLDYAAAHGLSALLLAFSFIVLLAIYAMNGGRALRAR</sequence>
<dbReference type="RefSeq" id="WP_200608508.1">
    <property type="nucleotide sequence ID" value="NZ_JAEHHL010000002.1"/>
</dbReference>
<dbReference type="PANTHER" id="PTHR30183:SF8">
    <property type="entry name" value="MOLYBDENUM TRANSPORT SYSTEM PERMEASE"/>
    <property type="match status" value="1"/>
</dbReference>
<reference evidence="14" key="1">
    <citation type="submission" date="2020-12" db="EMBL/GenBank/DDBJ databases">
        <title>Bacterial taxonomy.</title>
        <authorList>
            <person name="Pan X."/>
        </authorList>
    </citation>
    <scope>NUCLEOTIDE SEQUENCE</scope>
    <source>
        <strain evidence="14">M0105</strain>
    </source>
</reference>
<dbReference type="InterPro" id="IPR035906">
    <property type="entry name" value="MetI-like_sf"/>
</dbReference>
<dbReference type="PANTHER" id="PTHR30183">
    <property type="entry name" value="MOLYBDENUM TRANSPORT SYSTEM PERMEASE PROTEIN MODB"/>
    <property type="match status" value="1"/>
</dbReference>
<feature type="transmembrane region" description="Helical" evidence="11">
    <location>
        <begin position="12"/>
        <end position="35"/>
    </location>
</feature>
<evidence type="ECO:0000256" key="12">
    <source>
        <dbReference type="RuleBase" id="RU365097"/>
    </source>
</evidence>
<evidence type="ECO:0000256" key="9">
    <source>
        <dbReference type="ARBA" id="ARBA00022989"/>
    </source>
</evidence>
<evidence type="ECO:0000256" key="1">
    <source>
        <dbReference type="ARBA" id="ARBA00002949"/>
    </source>
</evidence>
<dbReference type="GO" id="GO:0015098">
    <property type="term" value="F:molybdate ion transmembrane transporter activity"/>
    <property type="evidence" value="ECO:0007669"/>
    <property type="project" value="UniProtKB-UniRule"/>
</dbReference>
<feature type="transmembrane region" description="Helical" evidence="11">
    <location>
        <begin position="192"/>
        <end position="215"/>
    </location>
</feature>
<feature type="transmembrane region" description="Helical" evidence="11">
    <location>
        <begin position="47"/>
        <end position="66"/>
    </location>
</feature>
<evidence type="ECO:0000256" key="3">
    <source>
        <dbReference type="ARBA" id="ARBA00007069"/>
    </source>
</evidence>
<name>A0A8J7SG54_9RHOB</name>
<keyword evidence="15" id="KW-1185">Reference proteome</keyword>
<comment type="subcellular location">
    <subcellularLocation>
        <location evidence="2 12">Cell inner membrane</location>
        <topology evidence="2 12">Multi-pass membrane protein</topology>
    </subcellularLocation>
    <subcellularLocation>
        <location evidence="11">Cell membrane</location>
        <topology evidence="11">Multi-pass membrane protein</topology>
    </subcellularLocation>
</comment>
<evidence type="ECO:0000256" key="11">
    <source>
        <dbReference type="RuleBase" id="RU363032"/>
    </source>
</evidence>
<gene>
    <name evidence="14" type="primary">modB</name>
    <name evidence="14" type="ORF">H0I76_06540</name>
</gene>